<dbReference type="Gene3D" id="3.30.460.10">
    <property type="entry name" value="Beta Polymerase, domain 2"/>
    <property type="match status" value="1"/>
</dbReference>
<reference evidence="2 3" key="1">
    <citation type="submission" date="2017-05" db="EMBL/GenBank/DDBJ databases">
        <authorList>
            <person name="Varghese N."/>
            <person name="Submissions S."/>
        </authorList>
    </citation>
    <scope>NUCLEOTIDE SEQUENCE [LARGE SCALE GENOMIC DNA]</scope>
    <source>
        <strain evidence="2 3">DSM 15522</strain>
    </source>
</reference>
<protein>
    <submittedName>
        <fullName evidence="2">Nucleotidyltransferase domain-containing protein</fullName>
    </submittedName>
</protein>
<dbReference type="SUPFAM" id="SSF81301">
    <property type="entry name" value="Nucleotidyltransferase"/>
    <property type="match status" value="1"/>
</dbReference>
<evidence type="ECO:0000259" key="1">
    <source>
        <dbReference type="Pfam" id="PF01909"/>
    </source>
</evidence>
<proteinExistence type="predicted"/>
<dbReference type="RefSeq" id="WP_283399877.1">
    <property type="nucleotide sequence ID" value="NZ_FXUB01000001.1"/>
</dbReference>
<keyword evidence="3" id="KW-1185">Reference proteome</keyword>
<gene>
    <name evidence="2" type="ORF">SAMN06265339_0371</name>
</gene>
<evidence type="ECO:0000313" key="2">
    <source>
        <dbReference type="EMBL" id="SMP06406.1"/>
    </source>
</evidence>
<accession>A0ABY1NCF9</accession>
<name>A0ABY1NCF9_9BACT</name>
<dbReference type="InterPro" id="IPR043519">
    <property type="entry name" value="NT_sf"/>
</dbReference>
<feature type="domain" description="Polymerase nucleotidyl transferase" evidence="1">
    <location>
        <begin position="11"/>
        <end position="94"/>
    </location>
</feature>
<dbReference type="CDD" id="cd05403">
    <property type="entry name" value="NT_KNTase_like"/>
    <property type="match status" value="1"/>
</dbReference>
<organism evidence="2 3">
    <name type="scientific">Desulfurobacterium pacificum</name>
    <dbReference type="NCBI Taxonomy" id="240166"/>
    <lineage>
        <taxon>Bacteria</taxon>
        <taxon>Pseudomonadati</taxon>
        <taxon>Aquificota</taxon>
        <taxon>Aquificia</taxon>
        <taxon>Desulfurobacteriales</taxon>
        <taxon>Desulfurobacteriaceae</taxon>
        <taxon>Desulfurobacterium</taxon>
    </lineage>
</organism>
<dbReference type="EMBL" id="FXUB01000001">
    <property type="protein sequence ID" value="SMP06406.1"/>
    <property type="molecule type" value="Genomic_DNA"/>
</dbReference>
<dbReference type="Proteomes" id="UP001157911">
    <property type="component" value="Unassembled WGS sequence"/>
</dbReference>
<sequence length="95" mass="11020">MRLGKEIAEFLKEEIKRFLPDAEVYLFGSRVDDKKKGGDIDILVVGNRRLSLMEKVKIRTAFYKQFGEQKLDIVSFTREENPPFKTLALKEGVKL</sequence>
<evidence type="ECO:0000313" key="3">
    <source>
        <dbReference type="Proteomes" id="UP001157911"/>
    </source>
</evidence>
<dbReference type="InterPro" id="IPR002934">
    <property type="entry name" value="Polymerase_NTP_transf_dom"/>
</dbReference>
<comment type="caution">
    <text evidence="2">The sequence shown here is derived from an EMBL/GenBank/DDBJ whole genome shotgun (WGS) entry which is preliminary data.</text>
</comment>
<dbReference type="Pfam" id="PF01909">
    <property type="entry name" value="NTP_transf_2"/>
    <property type="match status" value="1"/>
</dbReference>